<protein>
    <submittedName>
        <fullName evidence="1">Uncharacterized protein</fullName>
    </submittedName>
</protein>
<reference evidence="1" key="1">
    <citation type="journal article" date="2022" name="Int. J. Syst. Evol. Microbiol.">
        <title>Apilactobacillus apisilvae sp. nov., Nicolia spurrieriana gen. nov. sp. nov., Bombilactobacillus folatiphilus sp. nov. and Bombilactobacillus thymidiniphilus sp. nov., four new lactic acid bacterial isolates from stingless bees Tetragonula carbonaria and Austroplebeia australis.</title>
        <authorList>
            <person name="Oliphant S.A."/>
            <person name="Watson-Haigh N.S."/>
            <person name="Sumby K.M."/>
            <person name="Gardner J."/>
            <person name="Groom S."/>
            <person name="Jiranek V."/>
        </authorList>
    </citation>
    <scope>NUCLEOTIDE SEQUENCE</scope>
    <source>
        <strain evidence="1">SG4_D2</strain>
    </source>
</reference>
<dbReference type="RefSeq" id="WP_249515086.1">
    <property type="nucleotide sequence ID" value="NZ_CP093366.1"/>
</dbReference>
<dbReference type="InterPro" id="IPR029058">
    <property type="entry name" value="AB_hydrolase_fold"/>
</dbReference>
<accession>A0ABY4PAV6</accession>
<evidence type="ECO:0000313" key="2">
    <source>
        <dbReference type="Proteomes" id="UP000831495"/>
    </source>
</evidence>
<keyword evidence="2" id="KW-1185">Reference proteome</keyword>
<gene>
    <name evidence="1" type="ORF">MOO45_03970</name>
</gene>
<dbReference type="Gene3D" id="3.40.50.1820">
    <property type="entry name" value="alpha/beta hydrolase"/>
    <property type="match status" value="1"/>
</dbReference>
<sequence>MKAQRQSIIPDADINPLLPADLATRCQKLYTDLSGSTTEIAELKAAPQTLESMKNLQLPDEISALSFISSLNAAGYEQYGNPYFNQNPYSIQIKLNGHHFLHWLHPKLMAQFIANYLVQSEKINPA</sequence>
<dbReference type="Proteomes" id="UP000831495">
    <property type="component" value="Chromosome"/>
</dbReference>
<dbReference type="EMBL" id="CP093366">
    <property type="protein sequence ID" value="UQS82808.1"/>
    <property type="molecule type" value="Genomic_DNA"/>
</dbReference>
<proteinExistence type="predicted"/>
<name>A0ABY4PAV6_9LACO</name>
<evidence type="ECO:0000313" key="1">
    <source>
        <dbReference type="EMBL" id="UQS82808.1"/>
    </source>
</evidence>
<organism evidence="1 2">
    <name type="scientific">Bombilactobacillus folatiphilus</name>
    <dbReference type="NCBI Taxonomy" id="2923362"/>
    <lineage>
        <taxon>Bacteria</taxon>
        <taxon>Bacillati</taxon>
        <taxon>Bacillota</taxon>
        <taxon>Bacilli</taxon>
        <taxon>Lactobacillales</taxon>
        <taxon>Lactobacillaceae</taxon>
        <taxon>Bombilactobacillus</taxon>
    </lineage>
</organism>